<feature type="signal peptide" evidence="1">
    <location>
        <begin position="1"/>
        <end position="24"/>
    </location>
</feature>
<dbReference type="EMBL" id="CP014350">
    <property type="protein sequence ID" value="ANA43756.1"/>
    <property type="molecule type" value="Genomic_DNA"/>
</dbReference>
<keyword evidence="3" id="KW-1185">Reference proteome</keyword>
<sequence length="175" mass="20341">MKVYKLFLKLLLAVNLLVFYDVCAVESEEFKVVYGSNKPRLGFITLNLTDNDGNVFAVSYDGYFYKINISLDLKSDRAMQLKKIDLNGKFLYFYRESGVIDEALDNGKWSSSVDQFNFKHCKPEWRELIRQANGGDLKFNVECIEEMGKLERKYAFKVSAANLSRLLDIFEVVYY</sequence>
<keyword evidence="2" id="KW-0614">Plasmid</keyword>
<proteinExistence type="predicted"/>
<gene>
    <name evidence="2" type="ORF">AXX13_A0575</name>
</gene>
<evidence type="ECO:0008006" key="4">
    <source>
        <dbReference type="Google" id="ProtNLM"/>
    </source>
</evidence>
<feature type="chain" id="PRO_5046061306" description="Cytosolic protein" evidence="1">
    <location>
        <begin position="25"/>
        <end position="175"/>
    </location>
</feature>
<dbReference type="Proteomes" id="UP000078430">
    <property type="component" value="Plasmid megaplasmid"/>
</dbReference>
<protein>
    <recommendedName>
        <fullName evidence="4">Cytosolic protein</fullName>
    </recommendedName>
</protein>
<evidence type="ECO:0000256" key="1">
    <source>
        <dbReference type="SAM" id="SignalP"/>
    </source>
</evidence>
<dbReference type="RefSeq" id="WP_020732446.1">
    <property type="nucleotide sequence ID" value="NZ_CP014350.1"/>
</dbReference>
<geneLocation type="plasmid" evidence="2 3">
    <name>megaplasmid</name>
</geneLocation>
<accession>A0ABN4P0A3</accession>
<reference evidence="2 3" key="2">
    <citation type="journal article" date="2016" name="Genome Announc.">
        <title>Chromosome and Plasmids of the Tick-Borne Relapsing Fever Agent Borrelia hermsii.</title>
        <authorList>
            <person name="Barbour A.G."/>
        </authorList>
    </citation>
    <scope>NUCLEOTIDE SEQUENCE [LARGE SCALE GENOMIC DNA]</scope>
    <source>
        <strain evidence="2 3">HS1</strain>
    </source>
</reference>
<evidence type="ECO:0000313" key="2">
    <source>
        <dbReference type="EMBL" id="ANA43756.1"/>
    </source>
</evidence>
<evidence type="ECO:0000313" key="3">
    <source>
        <dbReference type="Proteomes" id="UP000078430"/>
    </source>
</evidence>
<reference evidence="2 3" key="1">
    <citation type="journal article" date="2013" name="J. Bacteriol.">
        <title>Large linear plasmids of Borrelia species that cause relapsing fever.</title>
        <authorList>
            <person name="Miller S.C."/>
            <person name="Porcella S.F."/>
            <person name="Raffel S.J."/>
            <person name="Schwan T.G."/>
            <person name="Barbour A.G."/>
        </authorList>
    </citation>
    <scope>NUCLEOTIDE SEQUENCE [LARGE SCALE GENOMIC DNA]</scope>
    <source>
        <strain evidence="2 3">HS1</strain>
    </source>
</reference>
<keyword evidence="1" id="KW-0732">Signal</keyword>
<name>A0ABN4P0A3_BORHE</name>
<organism evidence="2 3">
    <name type="scientific">Borrelia hermsii HS1</name>
    <dbReference type="NCBI Taxonomy" id="1867252"/>
    <lineage>
        <taxon>Bacteria</taxon>
        <taxon>Pseudomonadati</taxon>
        <taxon>Spirochaetota</taxon>
        <taxon>Spirochaetia</taxon>
        <taxon>Spirochaetales</taxon>
        <taxon>Borreliaceae</taxon>
        <taxon>Borrelia</taxon>
    </lineage>
</organism>